<keyword evidence="12" id="KW-1185">Reference proteome</keyword>
<keyword evidence="9 10" id="KW-0472">Membrane</keyword>
<dbReference type="InterPro" id="IPR051621">
    <property type="entry name" value="T2SS_protein_J"/>
</dbReference>
<dbReference type="InterPro" id="IPR012902">
    <property type="entry name" value="N_methyl_site"/>
</dbReference>
<evidence type="ECO:0000256" key="3">
    <source>
        <dbReference type="ARBA" id="ARBA00021539"/>
    </source>
</evidence>
<dbReference type="Gene3D" id="3.10.610.10">
    <property type="entry name" value="GSPII I/J protein-like"/>
    <property type="match status" value="1"/>
</dbReference>
<dbReference type="Pfam" id="PF11612">
    <property type="entry name" value="T2SSJ"/>
    <property type="match status" value="1"/>
</dbReference>
<name>A0A918XDV5_9GAMM</name>
<comment type="subcellular location">
    <subcellularLocation>
        <location evidence="1">Cell inner membrane</location>
        <topology evidence="1">Single-pass membrane protein</topology>
    </subcellularLocation>
</comment>
<evidence type="ECO:0000256" key="1">
    <source>
        <dbReference type="ARBA" id="ARBA00004377"/>
    </source>
</evidence>
<protein>
    <recommendedName>
        <fullName evidence="3">Type II secretion system protein J</fullName>
    </recommendedName>
</protein>
<dbReference type="InterPro" id="IPR045584">
    <property type="entry name" value="Pilin-like"/>
</dbReference>
<dbReference type="GO" id="GO:0015628">
    <property type="term" value="P:protein secretion by the type II secretion system"/>
    <property type="evidence" value="ECO:0007669"/>
    <property type="project" value="InterPro"/>
</dbReference>
<gene>
    <name evidence="11" type="primary">xcpW</name>
    <name evidence="11" type="ORF">GCM10007053_02950</name>
</gene>
<evidence type="ECO:0000256" key="6">
    <source>
        <dbReference type="ARBA" id="ARBA00022519"/>
    </source>
</evidence>
<dbReference type="PANTHER" id="PTHR39583:SF2">
    <property type="entry name" value="TYPE II SECRETION SYSTEM PROTEIN J"/>
    <property type="match status" value="1"/>
</dbReference>
<reference evidence="11" key="2">
    <citation type="submission" date="2020-09" db="EMBL/GenBank/DDBJ databases">
        <authorList>
            <person name="Sun Q."/>
            <person name="Kim S."/>
        </authorList>
    </citation>
    <scope>NUCLEOTIDE SEQUENCE</scope>
    <source>
        <strain evidence="11">KCTC 23430</strain>
    </source>
</reference>
<keyword evidence="8 10" id="KW-1133">Transmembrane helix</keyword>
<keyword evidence="5" id="KW-0488">Methylation</keyword>
<comment type="similarity">
    <text evidence="2">Belongs to the GSP J family.</text>
</comment>
<dbReference type="NCBIfam" id="TIGR01711">
    <property type="entry name" value="gspJ"/>
    <property type="match status" value="1"/>
</dbReference>
<evidence type="ECO:0000256" key="5">
    <source>
        <dbReference type="ARBA" id="ARBA00022481"/>
    </source>
</evidence>
<dbReference type="GO" id="GO:0015627">
    <property type="term" value="C:type II protein secretion system complex"/>
    <property type="evidence" value="ECO:0007669"/>
    <property type="project" value="InterPro"/>
</dbReference>
<keyword evidence="7 10" id="KW-0812">Transmembrane</keyword>
<evidence type="ECO:0000256" key="7">
    <source>
        <dbReference type="ARBA" id="ARBA00022692"/>
    </source>
</evidence>
<proteinExistence type="inferred from homology"/>
<reference evidence="11" key="1">
    <citation type="journal article" date="2014" name="Int. J. Syst. Evol. Microbiol.">
        <title>Complete genome sequence of Corynebacterium casei LMG S-19264T (=DSM 44701T), isolated from a smear-ripened cheese.</title>
        <authorList>
            <consortium name="US DOE Joint Genome Institute (JGI-PGF)"/>
            <person name="Walter F."/>
            <person name="Albersmeier A."/>
            <person name="Kalinowski J."/>
            <person name="Ruckert C."/>
        </authorList>
    </citation>
    <scope>NUCLEOTIDE SEQUENCE</scope>
    <source>
        <strain evidence="11">KCTC 23430</strain>
    </source>
</reference>
<dbReference type="RefSeq" id="WP_189474471.1">
    <property type="nucleotide sequence ID" value="NZ_BMYM01000001.1"/>
</dbReference>
<sequence>MRLGRQAGFTLVEVLIALAITAFVAAVAYTSLSTVITGVESAQATAARVTEVNRAFAMLSRDLGQFVDRPVRDEFGDVEPALIGGQAARFLLSFTRAGWHNPTGFTRSNLQRVNYRLEDNGLWRDSYPVLDRAGDTQPRPVELLTGVDYVELAFLGTVEELRLGRGSNVDTRQWPSSWVQVAQGADSRLAPPVALEVTVGFPNGDEMSQLYVLPPL</sequence>
<comment type="caution">
    <text evidence="11">The sequence shown here is derived from an EMBL/GenBank/DDBJ whole genome shotgun (WGS) entry which is preliminary data.</text>
</comment>
<evidence type="ECO:0000313" key="11">
    <source>
        <dbReference type="EMBL" id="GHD26248.1"/>
    </source>
</evidence>
<evidence type="ECO:0000256" key="10">
    <source>
        <dbReference type="SAM" id="Phobius"/>
    </source>
</evidence>
<dbReference type="EMBL" id="BMYM01000001">
    <property type="protein sequence ID" value="GHD26248.1"/>
    <property type="molecule type" value="Genomic_DNA"/>
</dbReference>
<evidence type="ECO:0000256" key="9">
    <source>
        <dbReference type="ARBA" id="ARBA00023136"/>
    </source>
</evidence>
<dbReference type="SUPFAM" id="SSF54523">
    <property type="entry name" value="Pili subunits"/>
    <property type="match status" value="1"/>
</dbReference>
<organism evidence="11 12">
    <name type="scientific">Parahalioglobus pacificus</name>
    <dbReference type="NCBI Taxonomy" id="930806"/>
    <lineage>
        <taxon>Bacteria</taxon>
        <taxon>Pseudomonadati</taxon>
        <taxon>Pseudomonadota</taxon>
        <taxon>Gammaproteobacteria</taxon>
        <taxon>Cellvibrionales</taxon>
        <taxon>Halieaceae</taxon>
        <taxon>Parahalioglobus</taxon>
    </lineage>
</organism>
<dbReference type="NCBIfam" id="TIGR02532">
    <property type="entry name" value="IV_pilin_GFxxxE"/>
    <property type="match status" value="1"/>
</dbReference>
<keyword evidence="6" id="KW-0997">Cell inner membrane</keyword>
<dbReference type="PROSITE" id="PS00409">
    <property type="entry name" value="PROKAR_NTER_METHYL"/>
    <property type="match status" value="1"/>
</dbReference>
<dbReference type="AlphaFoldDB" id="A0A918XDV5"/>
<feature type="transmembrane region" description="Helical" evidence="10">
    <location>
        <begin position="7"/>
        <end position="29"/>
    </location>
</feature>
<accession>A0A918XDV5</accession>
<dbReference type="GO" id="GO:0005886">
    <property type="term" value="C:plasma membrane"/>
    <property type="evidence" value="ECO:0007669"/>
    <property type="project" value="UniProtKB-SubCell"/>
</dbReference>
<dbReference type="InterPro" id="IPR010055">
    <property type="entry name" value="T2SS_protein-GspJ"/>
</dbReference>
<keyword evidence="4" id="KW-1003">Cell membrane</keyword>
<evidence type="ECO:0000256" key="8">
    <source>
        <dbReference type="ARBA" id="ARBA00022989"/>
    </source>
</evidence>
<dbReference type="Pfam" id="PF07963">
    <property type="entry name" value="N_methyl"/>
    <property type="match status" value="1"/>
</dbReference>
<evidence type="ECO:0000313" key="12">
    <source>
        <dbReference type="Proteomes" id="UP000644693"/>
    </source>
</evidence>
<dbReference type="Proteomes" id="UP000644693">
    <property type="component" value="Unassembled WGS sequence"/>
</dbReference>
<dbReference type="PANTHER" id="PTHR39583">
    <property type="entry name" value="TYPE II SECRETION SYSTEM PROTEIN J-RELATED"/>
    <property type="match status" value="1"/>
</dbReference>
<evidence type="ECO:0000256" key="4">
    <source>
        <dbReference type="ARBA" id="ARBA00022475"/>
    </source>
</evidence>
<evidence type="ECO:0000256" key="2">
    <source>
        <dbReference type="ARBA" id="ARBA00011084"/>
    </source>
</evidence>